<evidence type="ECO:0000313" key="2">
    <source>
        <dbReference type="Proteomes" id="UP000593561"/>
    </source>
</evidence>
<keyword evidence="2" id="KW-1185">Reference proteome</keyword>
<evidence type="ECO:0008006" key="3">
    <source>
        <dbReference type="Google" id="ProtNLM"/>
    </source>
</evidence>
<evidence type="ECO:0000313" key="1">
    <source>
        <dbReference type="EMBL" id="MBA0620434.1"/>
    </source>
</evidence>
<dbReference type="EMBL" id="JABFAC010000008">
    <property type="protein sequence ID" value="MBA0620434.1"/>
    <property type="molecule type" value="Genomic_DNA"/>
</dbReference>
<dbReference type="Proteomes" id="UP000593561">
    <property type="component" value="Unassembled WGS sequence"/>
</dbReference>
<dbReference type="SUPFAM" id="SSF53098">
    <property type="entry name" value="Ribonuclease H-like"/>
    <property type="match status" value="1"/>
</dbReference>
<dbReference type="InterPro" id="IPR012337">
    <property type="entry name" value="RNaseH-like_sf"/>
</dbReference>
<proteinExistence type="predicted"/>
<dbReference type="PANTHER" id="PTHR23272">
    <property type="entry name" value="BED FINGER-RELATED"/>
    <property type="match status" value="1"/>
</dbReference>
<dbReference type="PANTHER" id="PTHR23272:SF184">
    <property type="entry name" value="OS03G0311250 PROTEIN"/>
    <property type="match status" value="1"/>
</dbReference>
<organism evidence="1 2">
    <name type="scientific">Gossypium davidsonii</name>
    <name type="common">Davidson's cotton</name>
    <name type="synonym">Gossypium klotzschianum subsp. davidsonii</name>
    <dbReference type="NCBI Taxonomy" id="34287"/>
    <lineage>
        <taxon>Eukaryota</taxon>
        <taxon>Viridiplantae</taxon>
        <taxon>Streptophyta</taxon>
        <taxon>Embryophyta</taxon>
        <taxon>Tracheophyta</taxon>
        <taxon>Spermatophyta</taxon>
        <taxon>Magnoliopsida</taxon>
        <taxon>eudicotyledons</taxon>
        <taxon>Gunneridae</taxon>
        <taxon>Pentapetalae</taxon>
        <taxon>rosids</taxon>
        <taxon>malvids</taxon>
        <taxon>Malvales</taxon>
        <taxon>Malvaceae</taxon>
        <taxon>Malvoideae</taxon>
        <taxon>Gossypium</taxon>
    </lineage>
</organism>
<gene>
    <name evidence="1" type="ORF">Godav_006145</name>
</gene>
<dbReference type="AlphaFoldDB" id="A0A7J8S2Z4"/>
<accession>A0A7J8S2Z4</accession>
<name>A0A7J8S2Z4_GOSDV</name>
<sequence>MVSCLENYFRANRARLCDGAFFQVRCCAHVLNLIVKIDLELVDDVVDMCVRWNSTYLMLESYLYYKDVLDYWGHWDKDYKIFALSDEEWRNIVILCKILKVFYDNSKFTYSSLAGSSNVSGNDPVDFSLHQLNINRSDLGGDYDESDGYKRYLSVSNTKSEKSQLDLYLKEPELELIPILTVAFELTFSLGKKVITLLGSSLKQKKKFKPLLALMTRCELRDFFTEIDCENDDDDEDDDSSIAF</sequence>
<protein>
    <recommendedName>
        <fullName evidence="3">HAT C-terminal dimerisation domain-containing protein</fullName>
    </recommendedName>
</protein>
<comment type="caution">
    <text evidence="1">The sequence shown here is derived from an EMBL/GenBank/DDBJ whole genome shotgun (WGS) entry which is preliminary data.</text>
</comment>
<reference evidence="1 2" key="1">
    <citation type="journal article" date="2019" name="Genome Biol. Evol.">
        <title>Insights into the evolution of the New World diploid cottons (Gossypium, subgenus Houzingenia) based on genome sequencing.</title>
        <authorList>
            <person name="Grover C.E."/>
            <person name="Arick M.A. 2nd"/>
            <person name="Thrash A."/>
            <person name="Conover J.L."/>
            <person name="Sanders W.S."/>
            <person name="Peterson D.G."/>
            <person name="Frelichowski J.E."/>
            <person name="Scheffler J.A."/>
            <person name="Scheffler B.E."/>
            <person name="Wendel J.F."/>
        </authorList>
    </citation>
    <scope>NUCLEOTIDE SEQUENCE [LARGE SCALE GENOMIC DNA]</scope>
    <source>
        <strain evidence="1">27</strain>
        <tissue evidence="1">Leaf</tissue>
    </source>
</reference>